<dbReference type="PROSITE" id="PS01332">
    <property type="entry name" value="HTH_RRF2_1"/>
    <property type="match status" value="1"/>
</dbReference>
<dbReference type="STRING" id="234267.Acid_3503"/>
<dbReference type="InterPro" id="IPR036388">
    <property type="entry name" value="WH-like_DNA-bd_sf"/>
</dbReference>
<proteinExistence type="predicted"/>
<protein>
    <submittedName>
        <fullName evidence="1">Transcriptional regulator, BadM/Rrf2 family</fullName>
    </submittedName>
</protein>
<name>Q021B3_SOLUE</name>
<dbReference type="GO" id="GO:0005829">
    <property type="term" value="C:cytosol"/>
    <property type="evidence" value="ECO:0007669"/>
    <property type="project" value="TreeGrafter"/>
</dbReference>
<organism evidence="1">
    <name type="scientific">Solibacter usitatus (strain Ellin6076)</name>
    <dbReference type="NCBI Taxonomy" id="234267"/>
    <lineage>
        <taxon>Bacteria</taxon>
        <taxon>Pseudomonadati</taxon>
        <taxon>Acidobacteriota</taxon>
        <taxon>Terriglobia</taxon>
        <taxon>Bryobacterales</taxon>
        <taxon>Solibacteraceae</taxon>
        <taxon>Candidatus Solibacter</taxon>
    </lineage>
</organism>
<dbReference type="eggNOG" id="COG1959">
    <property type="taxonomic scope" value="Bacteria"/>
</dbReference>
<dbReference type="NCBIfam" id="TIGR00738">
    <property type="entry name" value="rrf2_super"/>
    <property type="match status" value="1"/>
</dbReference>
<dbReference type="PANTHER" id="PTHR33221:SF2">
    <property type="entry name" value="TRANSCRIPTIONAL REGULATOR"/>
    <property type="match status" value="1"/>
</dbReference>
<dbReference type="InterPro" id="IPR036390">
    <property type="entry name" value="WH_DNA-bd_sf"/>
</dbReference>
<evidence type="ECO:0000313" key="1">
    <source>
        <dbReference type="EMBL" id="ABJ84476.1"/>
    </source>
</evidence>
<dbReference type="Gene3D" id="1.10.10.10">
    <property type="entry name" value="Winged helix-like DNA-binding domain superfamily/Winged helix DNA-binding domain"/>
    <property type="match status" value="1"/>
</dbReference>
<reference evidence="1" key="1">
    <citation type="submission" date="2006-10" db="EMBL/GenBank/DDBJ databases">
        <title>Complete sequence of Solibacter usitatus Ellin6076.</title>
        <authorList>
            <consortium name="US DOE Joint Genome Institute"/>
            <person name="Copeland A."/>
            <person name="Lucas S."/>
            <person name="Lapidus A."/>
            <person name="Barry K."/>
            <person name="Detter J.C."/>
            <person name="Glavina del Rio T."/>
            <person name="Hammon N."/>
            <person name="Israni S."/>
            <person name="Dalin E."/>
            <person name="Tice H."/>
            <person name="Pitluck S."/>
            <person name="Thompson L.S."/>
            <person name="Brettin T."/>
            <person name="Bruce D."/>
            <person name="Han C."/>
            <person name="Tapia R."/>
            <person name="Gilna P."/>
            <person name="Schmutz J."/>
            <person name="Larimer F."/>
            <person name="Land M."/>
            <person name="Hauser L."/>
            <person name="Kyrpides N."/>
            <person name="Mikhailova N."/>
            <person name="Janssen P.H."/>
            <person name="Kuske C.R."/>
            <person name="Richardson P."/>
        </authorList>
    </citation>
    <scope>NUCLEOTIDE SEQUENCE</scope>
    <source>
        <strain evidence="1">Ellin6076</strain>
    </source>
</reference>
<dbReference type="OrthoDB" id="9808360at2"/>
<dbReference type="EMBL" id="CP000473">
    <property type="protein sequence ID" value="ABJ84476.1"/>
    <property type="molecule type" value="Genomic_DNA"/>
</dbReference>
<sequence>MQLTRAADYAVRMMIHLATLPSDSRTNRAALAAACEIPEPFVGKILQTLTRSGLIASHRGVNGGFGLTQPPTAVSLLDVIEAVEGPTLLNICIRPGDSCARKSWCPAHPVWVEAQHAMTAVLGRATLASLAQSDTGGCQWT</sequence>
<dbReference type="InParanoid" id="Q021B3"/>
<dbReference type="SUPFAM" id="SSF46785">
    <property type="entry name" value="Winged helix' DNA-binding domain"/>
    <property type="match status" value="1"/>
</dbReference>
<dbReference type="PROSITE" id="PS51197">
    <property type="entry name" value="HTH_RRF2_2"/>
    <property type="match status" value="1"/>
</dbReference>
<dbReference type="PANTHER" id="PTHR33221">
    <property type="entry name" value="WINGED HELIX-TURN-HELIX TRANSCRIPTIONAL REGULATOR, RRF2 FAMILY"/>
    <property type="match status" value="1"/>
</dbReference>
<dbReference type="InterPro" id="IPR030489">
    <property type="entry name" value="TR_Rrf2-type_CS"/>
</dbReference>
<dbReference type="Pfam" id="PF02082">
    <property type="entry name" value="Rrf2"/>
    <property type="match status" value="1"/>
</dbReference>
<dbReference type="GO" id="GO:0003700">
    <property type="term" value="F:DNA-binding transcription factor activity"/>
    <property type="evidence" value="ECO:0007669"/>
    <property type="project" value="TreeGrafter"/>
</dbReference>
<dbReference type="HOGENOM" id="CLU_107144_1_3_0"/>
<gene>
    <name evidence="1" type="ordered locus">Acid_3503</name>
</gene>
<dbReference type="AlphaFoldDB" id="Q021B3"/>
<dbReference type="InterPro" id="IPR000944">
    <property type="entry name" value="Tscrpt_reg_Rrf2"/>
</dbReference>
<accession>Q021B3</accession>
<dbReference type="KEGG" id="sus:Acid_3503"/>